<dbReference type="Pfam" id="PF04233">
    <property type="entry name" value="Phage_Mu_F"/>
    <property type="match status" value="1"/>
</dbReference>
<dbReference type="InterPro" id="IPR006528">
    <property type="entry name" value="Phage_head_morphogenesis_dom"/>
</dbReference>
<dbReference type="AlphaFoldDB" id="A0A285UXJ8"/>
<dbReference type="EMBL" id="OBQD01000023">
    <property type="protein sequence ID" value="SOC46645.1"/>
    <property type="molecule type" value="Genomic_DNA"/>
</dbReference>
<protein>
    <submittedName>
        <fullName evidence="2">SPP1 gp7 family putative phage head morphogenesis protein</fullName>
    </submittedName>
</protein>
<sequence>MAVELKPLPPADAIAAYEARRGTLTETFSWQDLFEQEHATQVTVAKSAGFDILKDIDAAMMRALAEGRTLEQFSRQLVPVLQEKGWWGRKLVMDPQTGEMVMATLGTPRRLQIIFDTNMRVSYAAGHWAGFERNKASRPFLRYVCILDDRTRPAHRARHNLVLPVDHPYWDKWAPPCGWNCRCTLQSLSRYEVDQLIAEGEDLKFDPPEDTYRDYLNKRTGEVVRVPDGIDPGWAYNPGKAGWKALQAGKKLIEAPADLGAAAGSLPTFLRRPTAREFPDWFDQAAAGGAIDPAMVVAGVIDPQTLQALRARGIDPVSAAITITQKQVRHMVRAAKQARNQAVSSEILKSMPDMLASPRAILLDLRSGELLYVFDAPGSLRQGKLVVRLNYAEKAKAPGGRQAVVSNSIRTAGLVELRVLTDVNTYVVLSGELM</sequence>
<evidence type="ECO:0000313" key="2">
    <source>
        <dbReference type="EMBL" id="SOC46645.1"/>
    </source>
</evidence>
<organism evidence="2 3">
    <name type="scientific">Rhizobium subbaraonis</name>
    <dbReference type="NCBI Taxonomy" id="908946"/>
    <lineage>
        <taxon>Bacteria</taxon>
        <taxon>Pseudomonadati</taxon>
        <taxon>Pseudomonadota</taxon>
        <taxon>Alphaproteobacteria</taxon>
        <taxon>Hyphomicrobiales</taxon>
        <taxon>Rhizobiaceae</taxon>
        <taxon>Rhizobium/Agrobacterium group</taxon>
        <taxon>Rhizobium</taxon>
    </lineage>
</organism>
<proteinExistence type="predicted"/>
<dbReference type="NCBIfam" id="TIGR01641">
    <property type="entry name" value="phageSPP1_gp7"/>
    <property type="match status" value="1"/>
</dbReference>
<reference evidence="2 3" key="1">
    <citation type="submission" date="2017-08" db="EMBL/GenBank/DDBJ databases">
        <authorList>
            <person name="de Groot N.N."/>
        </authorList>
    </citation>
    <scope>NUCLEOTIDE SEQUENCE [LARGE SCALE GENOMIC DNA]</scope>
    <source>
        <strain evidence="2 3">JC85</strain>
    </source>
</reference>
<evidence type="ECO:0000259" key="1">
    <source>
        <dbReference type="Pfam" id="PF04233"/>
    </source>
</evidence>
<evidence type="ECO:0000313" key="3">
    <source>
        <dbReference type="Proteomes" id="UP000219167"/>
    </source>
</evidence>
<accession>A0A285UXJ8</accession>
<keyword evidence="3" id="KW-1185">Reference proteome</keyword>
<dbReference type="Proteomes" id="UP000219167">
    <property type="component" value="Unassembled WGS sequence"/>
</dbReference>
<feature type="domain" description="Phage head morphogenesis" evidence="1">
    <location>
        <begin position="55"/>
        <end position="185"/>
    </location>
</feature>
<dbReference type="OrthoDB" id="9813502at2"/>
<dbReference type="RefSeq" id="WP_097142736.1">
    <property type="nucleotide sequence ID" value="NZ_OBQD01000023.1"/>
</dbReference>
<name>A0A285UXJ8_9HYPH</name>
<gene>
    <name evidence="2" type="ORF">SAMN05892877_12373</name>
</gene>